<accession>A0A250XE83</accession>
<dbReference type="AlphaFoldDB" id="A0A250XE83"/>
<gene>
    <name evidence="1" type="ORF">CEUSTIGMA_g8792.t1</name>
</gene>
<proteinExistence type="predicted"/>
<evidence type="ECO:0000313" key="1">
    <source>
        <dbReference type="EMBL" id="GAX81361.1"/>
    </source>
</evidence>
<keyword evidence="2" id="KW-1185">Reference proteome</keyword>
<protein>
    <recommendedName>
        <fullName evidence="3">C2 domain-containing protein</fullName>
    </recommendedName>
</protein>
<reference evidence="1 2" key="1">
    <citation type="submission" date="2017-08" db="EMBL/GenBank/DDBJ databases">
        <title>Acidophilic green algal genome provides insights into adaptation to an acidic environment.</title>
        <authorList>
            <person name="Hirooka S."/>
            <person name="Hirose Y."/>
            <person name="Kanesaki Y."/>
            <person name="Higuchi S."/>
            <person name="Fujiwara T."/>
            <person name="Onuma R."/>
            <person name="Era A."/>
            <person name="Ohbayashi R."/>
            <person name="Uzuka A."/>
            <person name="Nozaki H."/>
            <person name="Yoshikawa H."/>
            <person name="Miyagishima S.Y."/>
        </authorList>
    </citation>
    <scope>NUCLEOTIDE SEQUENCE [LARGE SCALE GENOMIC DNA]</scope>
    <source>
        <strain evidence="1 2">NIES-2499</strain>
    </source>
</reference>
<name>A0A250XE83_9CHLO</name>
<dbReference type="Proteomes" id="UP000232323">
    <property type="component" value="Unassembled WGS sequence"/>
</dbReference>
<sequence length="146" mass="15991">MADKKLVVTVTCCNVKKLDLKAYGVAKALCSVKVKLEGKEIHTDVLPGLDPTWEATYEFPVTDENTSKCCASFYMGEGETLKQIGDEQTYLLNVLTKDKPTFKAIIVPGGQVEMMFTARGFGKEDAPEEDDGLLDLLDGGDMVMDD</sequence>
<dbReference type="EMBL" id="BEGY01000064">
    <property type="protein sequence ID" value="GAX81361.1"/>
    <property type="molecule type" value="Genomic_DNA"/>
</dbReference>
<evidence type="ECO:0008006" key="3">
    <source>
        <dbReference type="Google" id="ProtNLM"/>
    </source>
</evidence>
<evidence type="ECO:0000313" key="2">
    <source>
        <dbReference type="Proteomes" id="UP000232323"/>
    </source>
</evidence>
<comment type="caution">
    <text evidence="1">The sequence shown here is derived from an EMBL/GenBank/DDBJ whole genome shotgun (WGS) entry which is preliminary data.</text>
</comment>
<dbReference type="OrthoDB" id="419768at2759"/>
<organism evidence="1 2">
    <name type="scientific">Chlamydomonas eustigma</name>
    <dbReference type="NCBI Taxonomy" id="1157962"/>
    <lineage>
        <taxon>Eukaryota</taxon>
        <taxon>Viridiplantae</taxon>
        <taxon>Chlorophyta</taxon>
        <taxon>core chlorophytes</taxon>
        <taxon>Chlorophyceae</taxon>
        <taxon>CS clade</taxon>
        <taxon>Chlamydomonadales</taxon>
        <taxon>Chlamydomonadaceae</taxon>
        <taxon>Chlamydomonas</taxon>
    </lineage>
</organism>